<keyword evidence="1" id="KW-0732">Signal</keyword>
<name>A0ABT2Z707_9RHOB</name>
<dbReference type="EMBL" id="JAOWLA010000034">
    <property type="protein sequence ID" value="MCV2866908.1"/>
    <property type="molecule type" value="Genomic_DNA"/>
</dbReference>
<gene>
    <name evidence="2" type="ORF">OE647_19575</name>
</gene>
<reference evidence="2 3" key="1">
    <citation type="submission" date="2022-10" db="EMBL/GenBank/DDBJ databases">
        <title>Defluviimonas sp. nov., isolated from ocean surface water.</title>
        <authorList>
            <person name="He W."/>
            <person name="Wang L."/>
            <person name="Zhang D.-F."/>
        </authorList>
    </citation>
    <scope>NUCLEOTIDE SEQUENCE [LARGE SCALE GENOMIC DNA]</scope>
    <source>
        <strain evidence="2 3">WL0075</strain>
    </source>
</reference>
<keyword evidence="3" id="KW-1185">Reference proteome</keyword>
<organism evidence="2 3">
    <name type="scientific">Albidovulum sediminicola</name>
    <dbReference type="NCBI Taxonomy" id="2984331"/>
    <lineage>
        <taxon>Bacteria</taxon>
        <taxon>Pseudomonadati</taxon>
        <taxon>Pseudomonadota</taxon>
        <taxon>Alphaproteobacteria</taxon>
        <taxon>Rhodobacterales</taxon>
        <taxon>Paracoccaceae</taxon>
        <taxon>Albidovulum</taxon>
    </lineage>
</organism>
<dbReference type="CDD" id="cd06325">
    <property type="entry name" value="PBP1_ABC_unchar_transporter"/>
    <property type="match status" value="1"/>
</dbReference>
<dbReference type="Proteomes" id="UP001652503">
    <property type="component" value="Unassembled WGS sequence"/>
</dbReference>
<dbReference type="Gene3D" id="3.40.50.2300">
    <property type="match status" value="2"/>
</dbReference>
<protein>
    <submittedName>
        <fullName evidence="2">ABC transporter substrate-binding protein</fullName>
    </submittedName>
</protein>
<feature type="signal peptide" evidence="1">
    <location>
        <begin position="1"/>
        <end position="23"/>
    </location>
</feature>
<dbReference type="PANTHER" id="PTHR35271">
    <property type="entry name" value="ABC TRANSPORTER, SUBSTRATE-BINDING LIPOPROTEIN-RELATED"/>
    <property type="match status" value="1"/>
</dbReference>
<evidence type="ECO:0000256" key="1">
    <source>
        <dbReference type="SAM" id="SignalP"/>
    </source>
</evidence>
<accession>A0ABT2Z707</accession>
<evidence type="ECO:0000313" key="2">
    <source>
        <dbReference type="EMBL" id="MCV2866908.1"/>
    </source>
</evidence>
<comment type="caution">
    <text evidence="2">The sequence shown here is derived from an EMBL/GenBank/DDBJ whole genome shotgun (WGS) entry which is preliminary data.</text>
</comment>
<dbReference type="PANTHER" id="PTHR35271:SF1">
    <property type="entry name" value="ABC TRANSPORTER, SUBSTRATE-BINDING LIPOPROTEIN"/>
    <property type="match status" value="1"/>
</dbReference>
<proteinExistence type="predicted"/>
<dbReference type="InterPro" id="IPR007487">
    <property type="entry name" value="ABC_transpt-TYRBP-like"/>
</dbReference>
<evidence type="ECO:0000313" key="3">
    <source>
        <dbReference type="Proteomes" id="UP001652503"/>
    </source>
</evidence>
<sequence length="334" mass="35256">MKSRKLGAAAAVLWLGALTCAFAEEGAAKVAIVTWRGCEEACQGFQDYLNESGHQIEFTILDAAQDKAKVPGILDAARAAGSDLILTWGTTVSIGIGGTLEDQGTAGLNVDIPQVFTIVADPVGSGIVRSLEQTGRPNITGTYNRMPETVTLQTMRSFLPSVRHLGLLFNTDEQNSVIKRDEVATLAMAQGLEFTALEIALDEDGKPSPADIRPKMAALKDAGVEFVYVGSSSFLQANAVALGEAAVAEALPVLSPYEDMVRDGAALISVAARYYDVGRLAGEQAAKILFDHASPGELPVLRMTDFAVTINMSVAGSIGIYPPMGLLQIAEIVE</sequence>
<dbReference type="RefSeq" id="WP_263723457.1">
    <property type="nucleotide sequence ID" value="NZ_JAOWLA010000034.1"/>
</dbReference>
<dbReference type="Pfam" id="PF04392">
    <property type="entry name" value="ABC_sub_bind"/>
    <property type="match status" value="1"/>
</dbReference>
<feature type="chain" id="PRO_5047451169" evidence="1">
    <location>
        <begin position="24"/>
        <end position="334"/>
    </location>
</feature>